<dbReference type="AlphaFoldDB" id="T0BK88"/>
<proteinExistence type="predicted"/>
<keyword evidence="3" id="KW-1185">Reference proteome</keyword>
<dbReference type="EMBL" id="CP080467">
    <property type="protein sequence ID" value="UNO47263.1"/>
    <property type="molecule type" value="Genomic_DNA"/>
</dbReference>
<gene>
    <name evidence="2" type="ORF">K1I37_10985</name>
</gene>
<organism evidence="2 3">
    <name type="scientific">Alicyclobacillus acidoterrestris (strain ATCC 49025 / DSM 3922 / CIP 106132 / NCIMB 13137 / GD3B)</name>
    <dbReference type="NCBI Taxonomy" id="1356854"/>
    <lineage>
        <taxon>Bacteria</taxon>
        <taxon>Bacillati</taxon>
        <taxon>Bacillota</taxon>
        <taxon>Bacilli</taxon>
        <taxon>Bacillales</taxon>
        <taxon>Alicyclobacillaceae</taxon>
        <taxon>Alicyclobacillus</taxon>
    </lineage>
</organism>
<accession>T0BK88</accession>
<dbReference type="Proteomes" id="UP000829401">
    <property type="component" value="Chromosome"/>
</dbReference>
<accession>A0A9E6ZFN9</accession>
<evidence type="ECO:0000313" key="2">
    <source>
        <dbReference type="EMBL" id="UNO47263.1"/>
    </source>
</evidence>
<dbReference type="KEGG" id="aaco:K1I37_10985"/>
<dbReference type="OrthoDB" id="2620164at2"/>
<name>T0BK88_ALIAG</name>
<sequence>MFASRRILRNQTLLIEELRRTNQLLRSLPYELAKAPGNVHIQNLKIEQATLDKLLFQLDRIDVKELSGTLNVGNNFQMDNPKRQILSNKQSGLRRLMQSDVSNNWNESTGESAKDTSPASLSATEPPHLARTDSGYTIKVDQQ</sequence>
<evidence type="ECO:0000313" key="3">
    <source>
        <dbReference type="Proteomes" id="UP000829401"/>
    </source>
</evidence>
<protein>
    <submittedName>
        <fullName evidence="2">Uncharacterized protein</fullName>
    </submittedName>
</protein>
<dbReference type="STRING" id="1356854.N007_17380"/>
<evidence type="ECO:0000256" key="1">
    <source>
        <dbReference type="SAM" id="MobiDB-lite"/>
    </source>
</evidence>
<feature type="region of interest" description="Disordered" evidence="1">
    <location>
        <begin position="98"/>
        <end position="143"/>
    </location>
</feature>
<feature type="compositionally biased region" description="Polar residues" evidence="1">
    <location>
        <begin position="99"/>
        <end position="123"/>
    </location>
</feature>
<reference evidence="3" key="1">
    <citation type="journal article" date="2022" name="G3 (Bethesda)">
        <title>Unveiling the complete genome sequence of Alicyclobacillus acidoterrestris DSM 3922T, a taint-producing strain.</title>
        <authorList>
            <person name="Leonardo I.C."/>
            <person name="Barreto Crespo M.T."/>
            <person name="Gaspar F.B."/>
        </authorList>
    </citation>
    <scope>NUCLEOTIDE SEQUENCE [LARGE SCALE GENOMIC DNA]</scope>
    <source>
        <strain evidence="3">DSM 3922</strain>
    </source>
</reference>
<dbReference type="RefSeq" id="WP_021298614.1">
    <property type="nucleotide sequence ID" value="NZ_AURB01000199.1"/>
</dbReference>